<evidence type="ECO:0000256" key="9">
    <source>
        <dbReference type="ARBA" id="ARBA00022840"/>
    </source>
</evidence>
<dbReference type="eggNOG" id="COG1353">
    <property type="taxonomic scope" value="Bacteria"/>
</dbReference>
<dbReference type="RefSeq" id="WP_013505649.1">
    <property type="nucleotide sequence ID" value="NC_014836.1"/>
</dbReference>
<evidence type="ECO:0000256" key="8">
    <source>
        <dbReference type="ARBA" id="ARBA00022839"/>
    </source>
</evidence>
<dbReference type="GO" id="GO:0004519">
    <property type="term" value="F:endonuclease activity"/>
    <property type="evidence" value="ECO:0007669"/>
    <property type="project" value="UniProtKB-KW"/>
</dbReference>
<keyword evidence="4" id="KW-0540">Nuclease</keyword>
<proteinExistence type="inferred from homology"/>
<dbReference type="STRING" id="653733.Selin_1032"/>
<keyword evidence="14" id="KW-1185">Reference proteome</keyword>
<dbReference type="Gene3D" id="3.30.70.270">
    <property type="match status" value="1"/>
</dbReference>
<evidence type="ECO:0000256" key="5">
    <source>
        <dbReference type="ARBA" id="ARBA00022741"/>
    </source>
</evidence>
<dbReference type="GO" id="GO:0004527">
    <property type="term" value="F:exonuclease activity"/>
    <property type="evidence" value="ECO:0007669"/>
    <property type="project" value="UniProtKB-KW"/>
</dbReference>
<dbReference type="InterPro" id="IPR013408">
    <property type="entry name" value="Cas10/Csm1"/>
</dbReference>
<dbReference type="InterPro" id="IPR052117">
    <property type="entry name" value="Cas10/Csm1_subtype-III-A"/>
</dbReference>
<dbReference type="AlphaFoldDB" id="E6W3H4"/>
<dbReference type="KEGG" id="din:Selin_1032"/>
<name>E6W3H4_DESIS</name>
<evidence type="ECO:0000256" key="6">
    <source>
        <dbReference type="ARBA" id="ARBA00022759"/>
    </source>
</evidence>
<evidence type="ECO:0000256" key="10">
    <source>
        <dbReference type="ARBA" id="ARBA00023118"/>
    </source>
</evidence>
<dbReference type="Pfam" id="PF22335">
    <property type="entry name" value="Cas10-Cmr2_palm2"/>
    <property type="match status" value="1"/>
</dbReference>
<protein>
    <recommendedName>
        <fullName evidence="2">CRISPR system single-strand-specific deoxyribonuclease Cas10/Csm1 (subtype III-A)</fullName>
    </recommendedName>
    <alternativeName>
        <fullName evidence="11">Cyclic oligoadenylate synthase</fullName>
    </alternativeName>
</protein>
<sequence>MSDTSPLSRAYTIATAGLLHDIGKFLQRSGKKLLKADDYNYAYGTKHGYGHVHAAFTGLFFDGKFTFGSADNQEIKASYDGVLQAFPSVVQHDKETSMANLAASHHKVGDQSHPLQWIIAEADRLASGFERDRSEEQYNAYAQALAKEEQKSKHSNTHMRNIFADIKLSAKEDQQPSDDNSNKPTEKALHYPFAPLEPSILPINNSTVEESQAAKDYTRLLTGFAEGLTAIARRVGANKNDKSSSLANAYLALASLMERYCWSIPSATVSYENGKFTPTPTNISLYDHSRATSAIATALYAWHREKDDIDHAKAGNLTLISSVKDRSKEQKFCFIQGDFSGIQHFIFDAGGESNKFAAKILRAKSFYVSMATEAAAHAICHELNLPLSSIIMNAGGKFTILAANTSDLQAAVGRVKTTINEHFHKLTFGQTRFNIATLCFQPERLVMREYALLMGDLAHALECEKLRPQISEPVFKEYLSSRKSRELCTICGKHWGDETKYGTICPHCNRFRRLGEALVSEEVKDGEARRNYFHIQYSEDQKEGDWTYPLFGQWHLAFGKSPDLSAPTYNIDRQSTFSGFAHKHLANYVPRWRNDGEWDELRYKGISKERLEGIELNVNATKTFAHIGADALHEEENGKLRGVAHLGVLKADVDHLGQIFSRGFTVKENGKDISYANMSRMSMLSRMLDYFFTGWLPWRLAKKPAEGEVDYRSVYTVFAGGDDLFLIGPWNRIVDLAGEIDQHLRQYTGGNPDIHLSAGIVLRKAAIPVREMARDAEEALDAAKHGEGPEAGKNRNRITVFGQTVTWEEYKELMRSGDALKQRTQTMESELSTQYLYGLLKFSQDAATATTFPESPEEVNAWMEAAKWRARLKYRHQRYFVEKSKKEETKLEAMEFVFKDIQEKTSKMSIPLSRLLYDRRRR</sequence>
<evidence type="ECO:0000256" key="11">
    <source>
        <dbReference type="ARBA" id="ARBA00032922"/>
    </source>
</evidence>
<evidence type="ECO:0000256" key="1">
    <source>
        <dbReference type="ARBA" id="ARBA00005700"/>
    </source>
</evidence>
<comment type="similarity">
    <text evidence="1">Belongs to the CRISPR-associated Cas10/Csm1 family.</text>
</comment>
<gene>
    <name evidence="13" type="ordered locus">Selin_1032</name>
</gene>
<dbReference type="NCBIfam" id="TIGR02578">
    <property type="entry name" value="cas_TM1811_Csm1"/>
    <property type="match status" value="1"/>
</dbReference>
<dbReference type="GO" id="GO:0005524">
    <property type="term" value="F:ATP binding"/>
    <property type="evidence" value="ECO:0007669"/>
    <property type="project" value="UniProtKB-KW"/>
</dbReference>
<dbReference type="InterPro" id="IPR041062">
    <property type="entry name" value="Csm1_B"/>
</dbReference>
<dbReference type="PANTHER" id="PTHR36528:SF1">
    <property type="entry name" value="CRISPR SYSTEM SINGLE-STRAND-SPECIFIC DEOXYRIBONUCLEASE CAS10_CSM1 (SUBTYPE III-A)"/>
    <property type="match status" value="1"/>
</dbReference>
<accession>E6W3H4</accession>
<evidence type="ECO:0000256" key="4">
    <source>
        <dbReference type="ARBA" id="ARBA00022722"/>
    </source>
</evidence>
<organism evidence="13 14">
    <name type="scientific">Desulfurispirillum indicum (strain ATCC BAA-1389 / DSM 22839 / S5)</name>
    <dbReference type="NCBI Taxonomy" id="653733"/>
    <lineage>
        <taxon>Bacteria</taxon>
        <taxon>Pseudomonadati</taxon>
        <taxon>Chrysiogenota</taxon>
        <taxon>Chrysiogenia</taxon>
        <taxon>Chrysiogenales</taxon>
        <taxon>Chrysiogenaceae</taxon>
        <taxon>Desulfurispirillum</taxon>
    </lineage>
</organism>
<evidence type="ECO:0000313" key="13">
    <source>
        <dbReference type="EMBL" id="ADU65767.1"/>
    </source>
</evidence>
<dbReference type="HOGENOM" id="CLU_017487_0_0_0"/>
<keyword evidence="3" id="KW-0808">Transferase</keyword>
<keyword evidence="9" id="KW-0067">ATP-binding</keyword>
<dbReference type="PROSITE" id="PS50887">
    <property type="entry name" value="GGDEF"/>
    <property type="match status" value="1"/>
</dbReference>
<evidence type="ECO:0000259" key="12">
    <source>
        <dbReference type="PROSITE" id="PS50887"/>
    </source>
</evidence>
<dbReference type="Proteomes" id="UP000002572">
    <property type="component" value="Chromosome"/>
</dbReference>
<reference evidence="13 14" key="1">
    <citation type="submission" date="2010-12" db="EMBL/GenBank/DDBJ databases">
        <title>Complete sequence of Desulfurispirillum indicum S5.</title>
        <authorList>
            <consortium name="US DOE Joint Genome Institute"/>
            <person name="Lucas S."/>
            <person name="Copeland A."/>
            <person name="Lapidus A."/>
            <person name="Cheng J.-F."/>
            <person name="Goodwin L."/>
            <person name="Pitluck S."/>
            <person name="Chertkov O."/>
            <person name="Held B."/>
            <person name="Detter J.C."/>
            <person name="Han C."/>
            <person name="Tapia R."/>
            <person name="Land M."/>
            <person name="Hauser L."/>
            <person name="Kyrpides N."/>
            <person name="Ivanova N."/>
            <person name="Mikhailova N."/>
            <person name="Haggblom M."/>
            <person name="Rauschenbach I."/>
            <person name="Bini E."/>
            <person name="Woyke T."/>
        </authorList>
    </citation>
    <scope>NUCLEOTIDE SEQUENCE [LARGE SCALE GENOMIC DNA]</scope>
    <source>
        <strain evidence="14">ATCC BAA-1389 / DSM 22839 / S5</strain>
    </source>
</reference>
<keyword evidence="8" id="KW-0269">Exonuclease</keyword>
<keyword evidence="10" id="KW-0051">Antiviral defense</keyword>
<dbReference type="OrthoDB" id="9768769at2"/>
<dbReference type="InterPro" id="IPR000160">
    <property type="entry name" value="GGDEF_dom"/>
</dbReference>
<dbReference type="InParanoid" id="E6W3H4"/>
<keyword evidence="6" id="KW-0255">Endonuclease</keyword>
<evidence type="ECO:0000256" key="3">
    <source>
        <dbReference type="ARBA" id="ARBA00022679"/>
    </source>
</evidence>
<dbReference type="Pfam" id="PF18211">
    <property type="entry name" value="Csm1_B"/>
    <property type="match status" value="1"/>
</dbReference>
<dbReference type="GO" id="GO:0016740">
    <property type="term" value="F:transferase activity"/>
    <property type="evidence" value="ECO:0007669"/>
    <property type="project" value="UniProtKB-KW"/>
</dbReference>
<dbReference type="InterPro" id="IPR043128">
    <property type="entry name" value="Rev_trsase/Diguanyl_cyclase"/>
</dbReference>
<evidence type="ECO:0000256" key="2">
    <source>
        <dbReference type="ARBA" id="ARBA00014333"/>
    </source>
</evidence>
<evidence type="ECO:0000256" key="7">
    <source>
        <dbReference type="ARBA" id="ARBA00022801"/>
    </source>
</evidence>
<dbReference type="InterPro" id="IPR054767">
    <property type="entry name" value="Cas10-Cmr2_palm2"/>
</dbReference>
<feature type="domain" description="GGDEF" evidence="12">
    <location>
        <begin position="644"/>
        <end position="803"/>
    </location>
</feature>
<dbReference type="GO" id="GO:0051607">
    <property type="term" value="P:defense response to virus"/>
    <property type="evidence" value="ECO:0007669"/>
    <property type="project" value="UniProtKB-KW"/>
</dbReference>
<evidence type="ECO:0000313" key="14">
    <source>
        <dbReference type="Proteomes" id="UP000002572"/>
    </source>
</evidence>
<dbReference type="EMBL" id="CP002432">
    <property type="protein sequence ID" value="ADU65767.1"/>
    <property type="molecule type" value="Genomic_DNA"/>
</dbReference>
<dbReference type="PANTHER" id="PTHR36528">
    <property type="entry name" value="CRISPR SYSTEM SINGLE-STRAND-SPECIFIC DEOXYRIBONUCLEASE CAS10/CSM1 (SUBTYPE III-A)"/>
    <property type="match status" value="1"/>
</dbReference>
<keyword evidence="7" id="KW-0378">Hydrolase</keyword>
<keyword evidence="5" id="KW-0547">Nucleotide-binding</keyword>